<dbReference type="RefSeq" id="WP_061000777.1">
    <property type="nucleotide sequence ID" value="NZ_LNQZ01000040.1"/>
</dbReference>
<protein>
    <recommendedName>
        <fullName evidence="3">HEPN domain-containing protein</fullName>
    </recommendedName>
</protein>
<dbReference type="EMBL" id="PYLY01000059">
    <property type="protein sequence ID" value="PST97764.1"/>
    <property type="molecule type" value="Genomic_DNA"/>
</dbReference>
<evidence type="ECO:0008006" key="3">
    <source>
        <dbReference type="Google" id="ProtNLM"/>
    </source>
</evidence>
<comment type="caution">
    <text evidence="1">The sequence shown here is derived from an EMBL/GenBank/DDBJ whole genome shotgun (WGS) entry which is preliminary data.</text>
</comment>
<sequence>MNPMQPSNDNLAKYNKFQISLEYLDVSSRLFLEESFFSSLHLAGAAEEILGKYCNSENLKNLHDRDKDNATKWKSRIDPTLDVTKTAKEHYHYKNAIKHFDHKIEANAVLHVDIKYEAECMLRRAFKNLEILDMEDCAPKSLMKVIEITTIWIEVD</sequence>
<dbReference type="Proteomes" id="UP000241858">
    <property type="component" value="Unassembled WGS sequence"/>
</dbReference>
<evidence type="ECO:0000313" key="1">
    <source>
        <dbReference type="EMBL" id="PST97764.1"/>
    </source>
</evidence>
<organism evidence="1 2">
    <name type="scientific">Photobacterium aquimaris</name>
    <dbReference type="NCBI Taxonomy" id="512643"/>
    <lineage>
        <taxon>Bacteria</taxon>
        <taxon>Pseudomonadati</taxon>
        <taxon>Pseudomonadota</taxon>
        <taxon>Gammaproteobacteria</taxon>
        <taxon>Vibrionales</taxon>
        <taxon>Vibrionaceae</taxon>
        <taxon>Photobacterium</taxon>
    </lineage>
</organism>
<evidence type="ECO:0000313" key="2">
    <source>
        <dbReference type="Proteomes" id="UP000241858"/>
    </source>
</evidence>
<name>A0A2T3HSZ7_9GAMM</name>
<accession>A0A2T3HSZ7</accession>
<gene>
    <name evidence="1" type="ORF">C0W81_18925</name>
</gene>
<dbReference type="AlphaFoldDB" id="A0A2T3HSZ7"/>
<dbReference type="OrthoDB" id="8912417at2"/>
<proteinExistence type="predicted"/>
<reference evidence="1 2" key="1">
    <citation type="submission" date="2018-03" db="EMBL/GenBank/DDBJ databases">
        <title>Whole genome sequencing of Histamine producing bacteria.</title>
        <authorList>
            <person name="Butler K."/>
        </authorList>
    </citation>
    <scope>NUCLEOTIDE SEQUENCE [LARGE SCALE GENOMIC DNA]</scope>
    <source>
        <strain evidence="1 2">DSM 23343</strain>
    </source>
</reference>